<reference evidence="2" key="1">
    <citation type="journal article" date="2019" name="Int. J. Syst. Evol. Microbiol.">
        <title>The Global Catalogue of Microorganisms (GCM) 10K type strain sequencing project: providing services to taxonomists for standard genome sequencing and annotation.</title>
        <authorList>
            <consortium name="The Broad Institute Genomics Platform"/>
            <consortium name="The Broad Institute Genome Sequencing Center for Infectious Disease"/>
            <person name="Wu L."/>
            <person name="Ma J."/>
        </authorList>
    </citation>
    <scope>NUCLEOTIDE SEQUENCE [LARGE SCALE GENOMIC DNA]</scope>
    <source>
        <strain evidence="2">KCTC 52127</strain>
    </source>
</reference>
<name>A0ABW5LRK5_9FLAO</name>
<dbReference type="Proteomes" id="UP001597508">
    <property type="component" value="Unassembled WGS sequence"/>
</dbReference>
<dbReference type="EMBL" id="JBHULH010000001">
    <property type="protein sequence ID" value="MFD2566436.1"/>
    <property type="molecule type" value="Genomic_DNA"/>
</dbReference>
<gene>
    <name evidence="1" type="ORF">ACFSRZ_03575</name>
</gene>
<evidence type="ECO:0000313" key="1">
    <source>
        <dbReference type="EMBL" id="MFD2566436.1"/>
    </source>
</evidence>
<evidence type="ECO:0000313" key="2">
    <source>
        <dbReference type="Proteomes" id="UP001597508"/>
    </source>
</evidence>
<organism evidence="1 2">
    <name type="scientific">Pseudotenacibaculum haliotis</name>
    <dbReference type="NCBI Taxonomy" id="1862138"/>
    <lineage>
        <taxon>Bacteria</taxon>
        <taxon>Pseudomonadati</taxon>
        <taxon>Bacteroidota</taxon>
        <taxon>Flavobacteriia</taxon>
        <taxon>Flavobacteriales</taxon>
        <taxon>Flavobacteriaceae</taxon>
        <taxon>Pseudotenacibaculum</taxon>
    </lineage>
</organism>
<evidence type="ECO:0008006" key="3">
    <source>
        <dbReference type="Google" id="ProtNLM"/>
    </source>
</evidence>
<protein>
    <recommendedName>
        <fullName evidence="3">Bacteriocin</fullName>
    </recommendedName>
</protein>
<proteinExistence type="predicted"/>
<accession>A0ABW5LRK5</accession>
<comment type="caution">
    <text evidence="1">The sequence shown here is derived from an EMBL/GenBank/DDBJ whole genome shotgun (WGS) entry which is preliminary data.</text>
</comment>
<dbReference type="RefSeq" id="WP_379665143.1">
    <property type="nucleotide sequence ID" value="NZ_JBHULH010000001.1"/>
</dbReference>
<keyword evidence="2" id="KW-1185">Reference proteome</keyword>
<sequence length="60" mass="6512">MKTSILEIGNALVKEQLRSIHGGFASCSTANQCADIYNLTAFDPLPDSAFVCRNGWCSFV</sequence>